<keyword evidence="2" id="KW-0812">Transmembrane</keyword>
<feature type="transmembrane region" description="Helical" evidence="2">
    <location>
        <begin position="147"/>
        <end position="172"/>
    </location>
</feature>
<keyword evidence="4" id="KW-1185">Reference proteome</keyword>
<dbReference type="AlphaFoldDB" id="A0A1Q2CXE8"/>
<accession>A0A1Q2CXE8</accession>
<dbReference type="EMBL" id="CP019607">
    <property type="protein sequence ID" value="AQP50763.1"/>
    <property type="molecule type" value="Genomic_DNA"/>
</dbReference>
<dbReference type="KEGG" id="tfa:BW733_07895"/>
<dbReference type="Proteomes" id="UP000188235">
    <property type="component" value="Chromosome"/>
</dbReference>
<evidence type="ECO:0000313" key="3">
    <source>
        <dbReference type="EMBL" id="AQP50763.1"/>
    </source>
</evidence>
<keyword evidence="2" id="KW-1133">Transmembrane helix</keyword>
<protein>
    <submittedName>
        <fullName evidence="3">Uncharacterized protein</fullName>
    </submittedName>
</protein>
<reference evidence="3 4" key="1">
    <citation type="journal article" date="2008" name="Int. J. Syst. Evol. Microbiol.">
        <title>Tessaracoccus flavescens sp. nov., isolated from marine sediment.</title>
        <authorList>
            <person name="Lee D.W."/>
            <person name="Lee S.D."/>
        </authorList>
    </citation>
    <scope>NUCLEOTIDE SEQUENCE [LARGE SCALE GENOMIC DNA]</scope>
    <source>
        <strain evidence="3 4">SST-39T</strain>
    </source>
</reference>
<evidence type="ECO:0000256" key="2">
    <source>
        <dbReference type="SAM" id="Phobius"/>
    </source>
</evidence>
<dbReference type="STRING" id="399497.BW733_07895"/>
<feature type="compositionally biased region" description="Low complexity" evidence="1">
    <location>
        <begin position="193"/>
        <end position="204"/>
    </location>
</feature>
<evidence type="ECO:0000256" key="1">
    <source>
        <dbReference type="SAM" id="MobiDB-lite"/>
    </source>
</evidence>
<sequence>MVATIGLSLHRRNQEHPMSEPRSGIALPVYRLIVWLAVTAAVVLVITRPFPPFPEAEAAPAINSGINYYEALAEARSMADSNEKLAKGAPQQQVVNGWLTNDQLEIIGHQNSELLERLRVAQTTHDAAVALEQDQWRWEMKDRRIESLLVIFGLGAAAHLAGSAIISLVTALRSRRKPTPAAPAPQGWPQNRPQFPHQAPFQQQGAWNTGARPSPSPAPQPSAPEHGRRPQYPGQPPTDYI</sequence>
<feature type="region of interest" description="Disordered" evidence="1">
    <location>
        <begin position="177"/>
        <end position="241"/>
    </location>
</feature>
<proteinExistence type="predicted"/>
<name>A0A1Q2CXE8_9ACTN</name>
<gene>
    <name evidence="3" type="ORF">BW733_07895</name>
</gene>
<organism evidence="3 4">
    <name type="scientific">Tessaracoccus flavescens</name>
    <dbReference type="NCBI Taxonomy" id="399497"/>
    <lineage>
        <taxon>Bacteria</taxon>
        <taxon>Bacillati</taxon>
        <taxon>Actinomycetota</taxon>
        <taxon>Actinomycetes</taxon>
        <taxon>Propionibacteriales</taxon>
        <taxon>Propionibacteriaceae</taxon>
        <taxon>Tessaracoccus</taxon>
    </lineage>
</organism>
<dbReference type="RefSeq" id="WP_077349414.1">
    <property type="nucleotide sequence ID" value="NZ_CP019607.1"/>
</dbReference>
<feature type="transmembrane region" description="Helical" evidence="2">
    <location>
        <begin position="25"/>
        <end position="46"/>
    </location>
</feature>
<evidence type="ECO:0000313" key="4">
    <source>
        <dbReference type="Proteomes" id="UP000188235"/>
    </source>
</evidence>
<keyword evidence="2" id="KW-0472">Membrane</keyword>
<dbReference type="OrthoDB" id="3838061at2"/>